<sequence>MAKFISHLTGLISRLDGDLASKLTDAASQLQRDIETVRQSKTEETKEQGAITKKETKQYRDGLVDGNLLRPTVFRNNIILIFEGPRASSQDRRDVAANKEITKERCAILQSLSTDGILLWAASYPSTKWAGGKMSSGVFNYLIEDIEPSEPPRYPGAVLEILAKLKDGSPGNAGYARVLQGDNDGNIARD</sequence>
<accession>A0A0U5GIX0</accession>
<dbReference type="OrthoDB" id="5422777at2759"/>
<name>A0A0U5GIX0_ASPCI</name>
<evidence type="ECO:0000313" key="3">
    <source>
        <dbReference type="Proteomes" id="UP000054771"/>
    </source>
</evidence>
<proteinExistence type="predicted"/>
<dbReference type="OMA" id="FAPSQWE"/>
<gene>
    <name evidence="2" type="ORF">ASPCAL14828</name>
</gene>
<keyword evidence="3" id="KW-1185">Reference proteome</keyword>
<feature type="coiled-coil region" evidence="1">
    <location>
        <begin position="20"/>
        <end position="47"/>
    </location>
</feature>
<keyword evidence="1" id="KW-0175">Coiled coil</keyword>
<evidence type="ECO:0000313" key="2">
    <source>
        <dbReference type="EMBL" id="CEL11731.1"/>
    </source>
</evidence>
<protein>
    <submittedName>
        <fullName evidence="2">Uncharacterized protein</fullName>
    </submittedName>
</protein>
<dbReference type="STRING" id="454130.A0A0U5GIX0"/>
<dbReference type="Proteomes" id="UP000054771">
    <property type="component" value="Unassembled WGS sequence"/>
</dbReference>
<evidence type="ECO:0000256" key="1">
    <source>
        <dbReference type="SAM" id="Coils"/>
    </source>
</evidence>
<organism evidence="2 3">
    <name type="scientific">Aspergillus calidoustus</name>
    <dbReference type="NCBI Taxonomy" id="454130"/>
    <lineage>
        <taxon>Eukaryota</taxon>
        <taxon>Fungi</taxon>
        <taxon>Dikarya</taxon>
        <taxon>Ascomycota</taxon>
        <taxon>Pezizomycotina</taxon>
        <taxon>Eurotiomycetes</taxon>
        <taxon>Eurotiomycetidae</taxon>
        <taxon>Eurotiales</taxon>
        <taxon>Aspergillaceae</taxon>
        <taxon>Aspergillus</taxon>
        <taxon>Aspergillus subgen. Nidulantes</taxon>
    </lineage>
</organism>
<dbReference type="AlphaFoldDB" id="A0A0U5GIX0"/>
<reference evidence="3" key="1">
    <citation type="journal article" date="2016" name="Genome Announc.">
        <title>Draft genome sequences of fungus Aspergillus calidoustus.</title>
        <authorList>
            <person name="Horn F."/>
            <person name="Linde J."/>
            <person name="Mattern D.J."/>
            <person name="Walther G."/>
            <person name="Guthke R."/>
            <person name="Scherlach K."/>
            <person name="Martin K."/>
            <person name="Brakhage A.A."/>
            <person name="Petzke L."/>
            <person name="Valiante V."/>
        </authorList>
    </citation>
    <scope>NUCLEOTIDE SEQUENCE [LARGE SCALE GENOMIC DNA]</scope>
    <source>
        <strain evidence="3">SF006504</strain>
    </source>
</reference>
<dbReference type="EMBL" id="CDMC01000030">
    <property type="protein sequence ID" value="CEL11731.1"/>
    <property type="molecule type" value="Genomic_DNA"/>
</dbReference>